<dbReference type="EMBL" id="BSDE01000009">
    <property type="protein sequence ID" value="GLH74888.1"/>
    <property type="molecule type" value="Genomic_DNA"/>
</dbReference>
<feature type="compositionally biased region" description="Basic and acidic residues" evidence="1">
    <location>
        <begin position="60"/>
        <end position="73"/>
    </location>
</feature>
<proteinExistence type="predicted"/>
<organism evidence="2 3">
    <name type="scientific">Geothrix limicola</name>
    <dbReference type="NCBI Taxonomy" id="2927978"/>
    <lineage>
        <taxon>Bacteria</taxon>
        <taxon>Pseudomonadati</taxon>
        <taxon>Acidobacteriota</taxon>
        <taxon>Holophagae</taxon>
        <taxon>Holophagales</taxon>
        <taxon>Holophagaceae</taxon>
        <taxon>Geothrix</taxon>
    </lineage>
</organism>
<sequence length="81" mass="9308">MKSLEELGFIKCSKGTHDYQFVLLLNPHRVIKKLKARIQKENPSLYAQILKRGMEMGSKDFLKDEKDEKDKKGTGAKKKGN</sequence>
<dbReference type="Proteomes" id="UP001165069">
    <property type="component" value="Unassembled WGS sequence"/>
</dbReference>
<protein>
    <submittedName>
        <fullName evidence="2">Uncharacterized protein</fullName>
    </submittedName>
</protein>
<accession>A0ABQ5QJM4</accession>
<evidence type="ECO:0000313" key="3">
    <source>
        <dbReference type="Proteomes" id="UP001165069"/>
    </source>
</evidence>
<evidence type="ECO:0000256" key="1">
    <source>
        <dbReference type="SAM" id="MobiDB-lite"/>
    </source>
</evidence>
<reference evidence="2 3" key="1">
    <citation type="journal article" date="2023" name="Antonie Van Leeuwenhoek">
        <title>Mesoterricola silvestris gen. nov., sp. nov., Mesoterricola sediminis sp. nov., Geothrix oryzae sp. nov., Geothrix edaphica sp. nov., Geothrix rubra sp. nov., and Geothrix limicola sp. nov., six novel members of Acidobacteriota isolated from soils.</title>
        <authorList>
            <person name="Itoh H."/>
            <person name="Sugisawa Y."/>
            <person name="Mise K."/>
            <person name="Xu Z."/>
            <person name="Kuniyasu M."/>
            <person name="Ushijima N."/>
            <person name="Kawano K."/>
            <person name="Kobayashi E."/>
            <person name="Shiratori Y."/>
            <person name="Masuda Y."/>
            <person name="Senoo K."/>
        </authorList>
    </citation>
    <scope>NUCLEOTIDE SEQUENCE [LARGE SCALE GENOMIC DNA]</scope>
    <source>
        <strain evidence="2 3">Red804</strain>
    </source>
</reference>
<feature type="region of interest" description="Disordered" evidence="1">
    <location>
        <begin position="60"/>
        <end position="81"/>
    </location>
</feature>
<gene>
    <name evidence="2" type="ORF">GETHLI_33900</name>
</gene>
<evidence type="ECO:0000313" key="2">
    <source>
        <dbReference type="EMBL" id="GLH74888.1"/>
    </source>
</evidence>
<name>A0ABQ5QJM4_9BACT</name>
<keyword evidence="3" id="KW-1185">Reference proteome</keyword>
<comment type="caution">
    <text evidence="2">The sequence shown here is derived from an EMBL/GenBank/DDBJ whole genome shotgun (WGS) entry which is preliminary data.</text>
</comment>